<dbReference type="Proteomes" id="UP000185151">
    <property type="component" value="Unassembled WGS sequence"/>
</dbReference>
<sequence length="117" mass="13305">MFTQLCILLSAAVNLPAFIPPSLTELRALWREHRGNEDIERLILEIQHQRQTLMQMRSLVDASVKEVRSISLVPVDHASPLIALQTRLVQETVRASEAGGHLPSVQYRGKKNERDDR</sequence>
<dbReference type="AlphaFoldDB" id="A0A1N6KYE0"/>
<accession>A0A1N6KYE0</accession>
<gene>
    <name evidence="1" type="ORF">SAMN05444165_5259</name>
</gene>
<dbReference type="RefSeq" id="WP_074300268.1">
    <property type="nucleotide sequence ID" value="NZ_FSRU01000002.1"/>
</dbReference>
<dbReference type="OrthoDB" id="9115164at2"/>
<evidence type="ECO:0000313" key="1">
    <source>
        <dbReference type="EMBL" id="SIO61523.1"/>
    </source>
</evidence>
<organism evidence="1 2">
    <name type="scientific">Paraburkholderia phenazinium</name>
    <dbReference type="NCBI Taxonomy" id="60549"/>
    <lineage>
        <taxon>Bacteria</taxon>
        <taxon>Pseudomonadati</taxon>
        <taxon>Pseudomonadota</taxon>
        <taxon>Betaproteobacteria</taxon>
        <taxon>Burkholderiales</taxon>
        <taxon>Burkholderiaceae</taxon>
        <taxon>Paraburkholderia</taxon>
    </lineage>
</organism>
<reference evidence="1 2" key="1">
    <citation type="submission" date="2016-11" db="EMBL/GenBank/DDBJ databases">
        <authorList>
            <person name="Jaros S."/>
            <person name="Januszkiewicz K."/>
            <person name="Wedrychowicz H."/>
        </authorList>
    </citation>
    <scope>NUCLEOTIDE SEQUENCE [LARGE SCALE GENOMIC DNA]</scope>
    <source>
        <strain evidence="1 2">GAS95</strain>
    </source>
</reference>
<protein>
    <submittedName>
        <fullName evidence="1">Uncharacterized protein</fullName>
    </submittedName>
</protein>
<keyword evidence="2" id="KW-1185">Reference proteome</keyword>
<proteinExistence type="predicted"/>
<evidence type="ECO:0000313" key="2">
    <source>
        <dbReference type="Proteomes" id="UP000185151"/>
    </source>
</evidence>
<name>A0A1N6KYE0_9BURK</name>
<dbReference type="EMBL" id="FSRU01000002">
    <property type="protein sequence ID" value="SIO61523.1"/>
    <property type="molecule type" value="Genomic_DNA"/>
</dbReference>